<proteinExistence type="predicted"/>
<protein>
    <submittedName>
        <fullName evidence="3">Monothiol glutaredoxin-6</fullName>
    </submittedName>
</protein>
<evidence type="ECO:0000256" key="2">
    <source>
        <dbReference type="SAM" id="Phobius"/>
    </source>
</evidence>
<gene>
    <name evidence="3" type="ORF">TCAP_06826</name>
</gene>
<dbReference type="EMBL" id="NRSZ01001124">
    <property type="protein sequence ID" value="PNY23228.1"/>
    <property type="molecule type" value="Genomic_DNA"/>
</dbReference>
<dbReference type="STRING" id="45235.A0A2K3Q6T9"/>
<evidence type="ECO:0000313" key="4">
    <source>
        <dbReference type="Proteomes" id="UP000236621"/>
    </source>
</evidence>
<feature type="non-terminal residue" evidence="3">
    <location>
        <position position="254"/>
    </location>
</feature>
<feature type="region of interest" description="Disordered" evidence="1">
    <location>
        <begin position="126"/>
        <end position="254"/>
    </location>
</feature>
<name>A0A2K3Q6T9_9HYPO</name>
<feature type="compositionally biased region" description="Basic and acidic residues" evidence="1">
    <location>
        <begin position="154"/>
        <end position="195"/>
    </location>
</feature>
<feature type="transmembrane region" description="Helical" evidence="2">
    <location>
        <begin position="89"/>
        <end position="108"/>
    </location>
</feature>
<reference evidence="3 4" key="1">
    <citation type="submission" date="2017-08" db="EMBL/GenBank/DDBJ databases">
        <title>Harnessing the power of phylogenomics to disentangle the directionality and signatures of interkingdom host jumping in the parasitic fungal genus Tolypocladium.</title>
        <authorList>
            <person name="Quandt C.A."/>
            <person name="Patterson W."/>
            <person name="Spatafora J.W."/>
        </authorList>
    </citation>
    <scope>NUCLEOTIDE SEQUENCE [LARGE SCALE GENOMIC DNA]</scope>
    <source>
        <strain evidence="3 4">CBS 113982</strain>
    </source>
</reference>
<feature type="region of interest" description="Disordered" evidence="1">
    <location>
        <begin position="50"/>
        <end position="82"/>
    </location>
</feature>
<comment type="caution">
    <text evidence="3">The sequence shown here is derived from an EMBL/GenBank/DDBJ whole genome shotgun (WGS) entry which is preliminary data.</text>
</comment>
<keyword evidence="4" id="KW-1185">Reference proteome</keyword>
<dbReference type="AlphaFoldDB" id="A0A2K3Q6T9"/>
<accession>A0A2K3Q6T9</accession>
<sequence>MYGLSDDLGLYLRVCSSIVHQASRRCPRPAQHRNTLARAALNAALKAEHVRSSPLADRDSGAPSAALRLRPNTTPDQPATMPSPRRLRLLMLATVVTVIVVLCYTSGFDAGKKDSRTIQDFYHKTVDGLSKGGGTPPGQAVVDAKTGNRAGHIPADRDGDGDVDDDDKKATARTKERLKEAEQKAKDLANEKALRPDPPSEVIGKGNSAEGQVKKVKGGSDTGSTAKGKGTPPKETKEQHDTEVEMNSILKKAP</sequence>
<dbReference type="Proteomes" id="UP000236621">
    <property type="component" value="Unassembled WGS sequence"/>
</dbReference>
<dbReference type="OrthoDB" id="423313at2759"/>
<organism evidence="3 4">
    <name type="scientific">Tolypocladium capitatum</name>
    <dbReference type="NCBI Taxonomy" id="45235"/>
    <lineage>
        <taxon>Eukaryota</taxon>
        <taxon>Fungi</taxon>
        <taxon>Dikarya</taxon>
        <taxon>Ascomycota</taxon>
        <taxon>Pezizomycotina</taxon>
        <taxon>Sordariomycetes</taxon>
        <taxon>Hypocreomycetidae</taxon>
        <taxon>Hypocreales</taxon>
        <taxon>Ophiocordycipitaceae</taxon>
        <taxon>Tolypocladium</taxon>
    </lineage>
</organism>
<keyword evidence="2" id="KW-1133">Transmembrane helix</keyword>
<evidence type="ECO:0000313" key="3">
    <source>
        <dbReference type="EMBL" id="PNY23228.1"/>
    </source>
</evidence>
<feature type="compositionally biased region" description="Basic and acidic residues" evidence="1">
    <location>
        <begin position="50"/>
        <end position="60"/>
    </location>
</feature>
<evidence type="ECO:0000256" key="1">
    <source>
        <dbReference type="SAM" id="MobiDB-lite"/>
    </source>
</evidence>
<keyword evidence="2" id="KW-0812">Transmembrane</keyword>
<feature type="compositionally biased region" description="Basic and acidic residues" evidence="1">
    <location>
        <begin position="232"/>
        <end position="243"/>
    </location>
</feature>
<keyword evidence="2" id="KW-0472">Membrane</keyword>